<evidence type="ECO:0000259" key="10">
    <source>
        <dbReference type="Pfam" id="PF01490"/>
    </source>
</evidence>
<feature type="transmembrane region" description="Helical" evidence="9">
    <location>
        <begin position="294"/>
        <end position="316"/>
    </location>
</feature>
<accession>A0AAV2FLB1</accession>
<dbReference type="PANTHER" id="PTHR22950:SF692">
    <property type="entry name" value="TRANSMEMBRANE AMINO ACID TRANSPORTER FAMILY PROTEIN"/>
    <property type="match status" value="1"/>
</dbReference>
<protein>
    <recommendedName>
        <fullName evidence="10">Amino acid transporter transmembrane domain-containing protein</fullName>
    </recommendedName>
</protein>
<feature type="transmembrane region" description="Helical" evidence="9">
    <location>
        <begin position="449"/>
        <end position="470"/>
    </location>
</feature>
<comment type="subcellular location">
    <subcellularLocation>
        <location evidence="1">Membrane</location>
        <topology evidence="1">Multi-pass membrane protein</topology>
    </subcellularLocation>
</comment>
<keyword evidence="6 9" id="KW-0472">Membrane</keyword>
<dbReference type="Pfam" id="PF01490">
    <property type="entry name" value="Aa_trans"/>
    <property type="match status" value="1"/>
</dbReference>
<feature type="region of interest" description="Disordered" evidence="8">
    <location>
        <begin position="1"/>
        <end position="61"/>
    </location>
</feature>
<comment type="similarity">
    <text evidence="7">Belongs to the amino acid/polyamine transporter 2 family. Amino acid/auxin permease (AAAP) (TC 2.A.18.5) subfamily.</text>
</comment>
<feature type="transmembrane region" description="Helical" evidence="9">
    <location>
        <begin position="228"/>
        <end position="248"/>
    </location>
</feature>
<feature type="transmembrane region" description="Helical" evidence="9">
    <location>
        <begin position="156"/>
        <end position="175"/>
    </location>
</feature>
<dbReference type="InterPro" id="IPR013057">
    <property type="entry name" value="AA_transpt_TM"/>
</dbReference>
<feature type="transmembrane region" description="Helical" evidence="9">
    <location>
        <begin position="510"/>
        <end position="532"/>
    </location>
</feature>
<evidence type="ECO:0000256" key="3">
    <source>
        <dbReference type="ARBA" id="ARBA00022692"/>
    </source>
</evidence>
<evidence type="ECO:0000256" key="4">
    <source>
        <dbReference type="ARBA" id="ARBA00022970"/>
    </source>
</evidence>
<evidence type="ECO:0000313" key="11">
    <source>
        <dbReference type="EMBL" id="CAL1399081.1"/>
    </source>
</evidence>
<dbReference type="GO" id="GO:0005774">
    <property type="term" value="C:vacuolar membrane"/>
    <property type="evidence" value="ECO:0007669"/>
    <property type="project" value="TreeGrafter"/>
</dbReference>
<dbReference type="PANTHER" id="PTHR22950">
    <property type="entry name" value="AMINO ACID TRANSPORTER"/>
    <property type="match status" value="1"/>
</dbReference>
<evidence type="ECO:0000256" key="5">
    <source>
        <dbReference type="ARBA" id="ARBA00022989"/>
    </source>
</evidence>
<dbReference type="EMBL" id="OZ034820">
    <property type="protein sequence ID" value="CAL1399081.1"/>
    <property type="molecule type" value="Genomic_DNA"/>
</dbReference>
<dbReference type="Proteomes" id="UP001497516">
    <property type="component" value="Chromosome 7"/>
</dbReference>
<evidence type="ECO:0000256" key="7">
    <source>
        <dbReference type="ARBA" id="ARBA00049662"/>
    </source>
</evidence>
<evidence type="ECO:0000313" key="12">
    <source>
        <dbReference type="Proteomes" id="UP001497516"/>
    </source>
</evidence>
<evidence type="ECO:0000256" key="6">
    <source>
        <dbReference type="ARBA" id="ARBA00023136"/>
    </source>
</evidence>
<feature type="transmembrane region" description="Helical" evidence="9">
    <location>
        <begin position="181"/>
        <end position="201"/>
    </location>
</feature>
<name>A0AAV2FLB1_9ROSI</name>
<feature type="domain" description="Amino acid transporter transmembrane" evidence="10">
    <location>
        <begin position="150"/>
        <end position="532"/>
    </location>
</feature>
<sequence length="540" mass="58078">MKIDEEDLGTGPDREDQFQTDDEENQAERTFDDDSNGSDSGSSTSSSPNANHSSHSMELTTPTWPQSFRASMDMFTNVAAAASSISFLKEDTDGSLSPSKLRDSESDSFLKESLIPKRDLGKIVISCPSPVGQTSASPHSQAPAEDDNKQSSFAQAVLNGINILCGIGLLATPYAVKQGGWLSLFILLLFGIICCYTGSLLKECLESSPLTRTYPDIAQAAFGLPGRLLVSILLYFELYAACVEYVIMTSDNLSTLFPNTSMDLVGMHLDAQRIFPIAATLIVLPTVWLRDLTLLSYLSVGGVGASVLLAGCLVWSGMANEVGMHSSGTAIDLGNLPFAVGIYGYCFSGHAVFPNIYYSMREPSKFPSVLIVSFVFCWFMYTAVAICGYLLFGDAVKSQFTLNMPEQLVSSNIAVWTAVVNPMTKYALTMMPVALSLEELIPSGRFRSYGASIGIRTVLVLSTLFVALAVPFFGSVMAFCGSFLAMLLAIVLPCACYVSIFQDRLTKLELAACGFSVLVGLLSAVIGTYASVIRIANEMG</sequence>
<keyword evidence="2" id="KW-0813">Transport</keyword>
<feature type="transmembrane region" description="Helical" evidence="9">
    <location>
        <begin position="476"/>
        <end position="498"/>
    </location>
</feature>
<keyword evidence="4" id="KW-0029">Amino-acid transport</keyword>
<keyword evidence="5 9" id="KW-1133">Transmembrane helix</keyword>
<feature type="transmembrane region" description="Helical" evidence="9">
    <location>
        <begin position="336"/>
        <end position="357"/>
    </location>
</feature>
<feature type="transmembrane region" description="Helical" evidence="9">
    <location>
        <begin position="271"/>
        <end position="289"/>
    </location>
</feature>
<keyword evidence="3 9" id="KW-0812">Transmembrane</keyword>
<feature type="transmembrane region" description="Helical" evidence="9">
    <location>
        <begin position="369"/>
        <end position="393"/>
    </location>
</feature>
<gene>
    <name evidence="11" type="ORF">LTRI10_LOCUS39276</name>
</gene>
<evidence type="ECO:0000256" key="9">
    <source>
        <dbReference type="SAM" id="Phobius"/>
    </source>
</evidence>
<evidence type="ECO:0000256" key="8">
    <source>
        <dbReference type="SAM" id="MobiDB-lite"/>
    </source>
</evidence>
<evidence type="ECO:0000256" key="1">
    <source>
        <dbReference type="ARBA" id="ARBA00004141"/>
    </source>
</evidence>
<feature type="compositionally biased region" description="Low complexity" evidence="8">
    <location>
        <begin position="37"/>
        <end position="56"/>
    </location>
</feature>
<evidence type="ECO:0000256" key="2">
    <source>
        <dbReference type="ARBA" id="ARBA00022448"/>
    </source>
</evidence>
<dbReference type="AlphaFoldDB" id="A0AAV2FLB1"/>
<proteinExistence type="inferred from homology"/>
<organism evidence="11 12">
    <name type="scientific">Linum trigynum</name>
    <dbReference type="NCBI Taxonomy" id="586398"/>
    <lineage>
        <taxon>Eukaryota</taxon>
        <taxon>Viridiplantae</taxon>
        <taxon>Streptophyta</taxon>
        <taxon>Embryophyta</taxon>
        <taxon>Tracheophyta</taxon>
        <taxon>Spermatophyta</taxon>
        <taxon>Magnoliopsida</taxon>
        <taxon>eudicotyledons</taxon>
        <taxon>Gunneridae</taxon>
        <taxon>Pentapetalae</taxon>
        <taxon>rosids</taxon>
        <taxon>fabids</taxon>
        <taxon>Malpighiales</taxon>
        <taxon>Linaceae</taxon>
        <taxon>Linum</taxon>
    </lineage>
</organism>
<reference evidence="11 12" key="1">
    <citation type="submission" date="2024-04" db="EMBL/GenBank/DDBJ databases">
        <authorList>
            <person name="Fracassetti M."/>
        </authorList>
    </citation>
    <scope>NUCLEOTIDE SEQUENCE [LARGE SCALE GENOMIC DNA]</scope>
</reference>
<dbReference type="GO" id="GO:0015179">
    <property type="term" value="F:L-amino acid transmembrane transporter activity"/>
    <property type="evidence" value="ECO:0007669"/>
    <property type="project" value="TreeGrafter"/>
</dbReference>
<dbReference type="FunFam" id="1.20.1740.10:FF:000047">
    <property type="entry name" value="Amino acid transporter AVT1A"/>
    <property type="match status" value="1"/>
</dbReference>
<keyword evidence="12" id="KW-1185">Reference proteome</keyword>